<organism evidence="2 3">
    <name type="scientific">Brassica carinata</name>
    <name type="common">Ethiopian mustard</name>
    <name type="synonym">Abyssinian cabbage</name>
    <dbReference type="NCBI Taxonomy" id="52824"/>
    <lineage>
        <taxon>Eukaryota</taxon>
        <taxon>Viridiplantae</taxon>
        <taxon>Streptophyta</taxon>
        <taxon>Embryophyta</taxon>
        <taxon>Tracheophyta</taxon>
        <taxon>Spermatophyta</taxon>
        <taxon>Magnoliopsida</taxon>
        <taxon>eudicotyledons</taxon>
        <taxon>Gunneridae</taxon>
        <taxon>Pentapetalae</taxon>
        <taxon>rosids</taxon>
        <taxon>malvids</taxon>
        <taxon>Brassicales</taxon>
        <taxon>Brassicaceae</taxon>
        <taxon>Brassiceae</taxon>
        <taxon>Brassica</taxon>
    </lineage>
</organism>
<dbReference type="AlphaFoldDB" id="A0A8X7VIL8"/>
<protein>
    <submittedName>
        <fullName evidence="2">Uncharacterized protein</fullName>
    </submittedName>
</protein>
<name>A0A8X7VIL8_BRACI</name>
<gene>
    <name evidence="2" type="ORF">Bca52824_023523</name>
</gene>
<dbReference type="Proteomes" id="UP000886595">
    <property type="component" value="Unassembled WGS sequence"/>
</dbReference>
<proteinExistence type="predicted"/>
<sequence length="262" mass="27845">MSKRSASSVPLLVGGALFRKRVDSPASQSGSSFDPSVELNGDLLAPLPLTYAYIAPPLVGPASTVVEDDLVEWQTGTHPAPSEGESTVLWARQLPLDRRQVDFLISETVLRRNSLWRNMSGSGADDSFAAYQEAAKVMSAKKGSASRATSRDDVTVIGSQRAIMVKTEPTSSSQRRKTRGGGVVTRASHRSADADCSAGTLATALANLNMSVFPRDGTVLLIGETSEVIQVLQDHFPALSSSRAIVHQKFFICPGGARSSEA</sequence>
<keyword evidence="3" id="KW-1185">Reference proteome</keyword>
<evidence type="ECO:0000313" key="3">
    <source>
        <dbReference type="Proteomes" id="UP000886595"/>
    </source>
</evidence>
<dbReference type="EMBL" id="JAAMPC010000005">
    <property type="protein sequence ID" value="KAG2311966.1"/>
    <property type="molecule type" value="Genomic_DNA"/>
</dbReference>
<evidence type="ECO:0000256" key="1">
    <source>
        <dbReference type="SAM" id="MobiDB-lite"/>
    </source>
</evidence>
<evidence type="ECO:0000313" key="2">
    <source>
        <dbReference type="EMBL" id="KAG2311966.1"/>
    </source>
</evidence>
<feature type="region of interest" description="Disordered" evidence="1">
    <location>
        <begin position="168"/>
        <end position="188"/>
    </location>
</feature>
<accession>A0A8X7VIL8</accession>
<reference evidence="2 3" key="1">
    <citation type="submission" date="2020-02" db="EMBL/GenBank/DDBJ databases">
        <authorList>
            <person name="Ma Q."/>
            <person name="Huang Y."/>
            <person name="Song X."/>
            <person name="Pei D."/>
        </authorList>
    </citation>
    <scope>NUCLEOTIDE SEQUENCE [LARGE SCALE GENOMIC DNA]</scope>
    <source>
        <strain evidence="2">Sxm20200214</strain>
        <tissue evidence="2">Leaf</tissue>
    </source>
</reference>
<comment type="caution">
    <text evidence="2">The sequence shown here is derived from an EMBL/GenBank/DDBJ whole genome shotgun (WGS) entry which is preliminary data.</text>
</comment>